<dbReference type="Pfam" id="PF21687">
    <property type="entry name" value="T2SSK_1st"/>
    <property type="match status" value="1"/>
</dbReference>
<keyword evidence="4" id="KW-1003">Cell membrane</keyword>
<keyword evidence="6 10" id="KW-0812">Transmembrane</keyword>
<dbReference type="EMBL" id="JARVCO010000010">
    <property type="protein sequence ID" value="MDZ8118561.1"/>
    <property type="molecule type" value="Genomic_DNA"/>
</dbReference>
<dbReference type="InterPro" id="IPR038072">
    <property type="entry name" value="GspK_central_sf"/>
</dbReference>
<dbReference type="Gene3D" id="1.10.40.60">
    <property type="entry name" value="EpsJ-like"/>
    <property type="match status" value="1"/>
</dbReference>
<accession>A0ABU5MWX0</accession>
<feature type="transmembrane region" description="Helical" evidence="10">
    <location>
        <begin position="12"/>
        <end position="34"/>
    </location>
</feature>
<dbReference type="PANTHER" id="PTHR38831:SF2">
    <property type="entry name" value="TYPE II SECRETION SYSTEM PROTEIN K"/>
    <property type="match status" value="1"/>
</dbReference>
<dbReference type="RefSeq" id="WP_322608360.1">
    <property type="nucleotide sequence ID" value="NZ_JARVCO010000010.1"/>
</dbReference>
<comment type="caution">
    <text evidence="12">The sequence shown here is derived from an EMBL/GenBank/DDBJ whole genome shotgun (WGS) entry which is preliminary data.</text>
</comment>
<evidence type="ECO:0000256" key="10">
    <source>
        <dbReference type="SAM" id="Phobius"/>
    </source>
</evidence>
<evidence type="ECO:0000256" key="5">
    <source>
        <dbReference type="ARBA" id="ARBA00022519"/>
    </source>
</evidence>
<dbReference type="Proteomes" id="UP001290861">
    <property type="component" value="Unassembled WGS sequence"/>
</dbReference>
<protein>
    <submittedName>
        <fullName evidence="12">Type II secretion system protein GspK</fullName>
    </submittedName>
</protein>
<evidence type="ECO:0000256" key="6">
    <source>
        <dbReference type="ARBA" id="ARBA00022692"/>
    </source>
</evidence>
<proteinExistence type="inferred from homology"/>
<dbReference type="PANTHER" id="PTHR38831">
    <property type="entry name" value="TYPE II SECRETION SYSTEM PROTEIN K"/>
    <property type="match status" value="1"/>
</dbReference>
<evidence type="ECO:0000259" key="11">
    <source>
        <dbReference type="Pfam" id="PF21687"/>
    </source>
</evidence>
<gene>
    <name evidence="12" type="ORF">P9H32_07960</name>
</gene>
<evidence type="ECO:0000256" key="9">
    <source>
        <dbReference type="ARBA" id="ARBA00023136"/>
    </source>
</evidence>
<evidence type="ECO:0000256" key="1">
    <source>
        <dbReference type="ARBA" id="ARBA00004533"/>
    </source>
</evidence>
<reference evidence="12 13" key="1">
    <citation type="journal article" date="2024" name="Appl. Environ. Microbiol.">
        <title>Pontiella agarivorans sp. nov., a novel marine anaerobic bacterium capable of degrading macroalgal polysaccharides and fixing nitrogen.</title>
        <authorList>
            <person name="Liu N."/>
            <person name="Kivenson V."/>
            <person name="Peng X."/>
            <person name="Cui Z."/>
            <person name="Lankiewicz T.S."/>
            <person name="Gosselin K.M."/>
            <person name="English C.J."/>
            <person name="Blair E.M."/>
            <person name="O'Malley M.A."/>
            <person name="Valentine D.L."/>
        </authorList>
    </citation>
    <scope>NUCLEOTIDE SEQUENCE [LARGE SCALE GENOMIC DNA]</scope>
    <source>
        <strain evidence="12 13">NLcol2</strain>
    </source>
</reference>
<evidence type="ECO:0000256" key="8">
    <source>
        <dbReference type="ARBA" id="ARBA00022989"/>
    </source>
</evidence>
<keyword evidence="9 10" id="KW-0472">Membrane</keyword>
<evidence type="ECO:0000256" key="2">
    <source>
        <dbReference type="ARBA" id="ARBA00007246"/>
    </source>
</evidence>
<dbReference type="InterPro" id="IPR049031">
    <property type="entry name" value="T2SSK_SAM-like_1st"/>
</dbReference>
<evidence type="ECO:0000313" key="13">
    <source>
        <dbReference type="Proteomes" id="UP001290861"/>
    </source>
</evidence>
<keyword evidence="5" id="KW-0997">Cell inner membrane</keyword>
<comment type="similarity">
    <text evidence="2">Belongs to the GSP K family.</text>
</comment>
<dbReference type="SUPFAM" id="SSF158544">
    <property type="entry name" value="GspK insert domain-like"/>
    <property type="match status" value="1"/>
</dbReference>
<dbReference type="InterPro" id="IPR005628">
    <property type="entry name" value="GspK"/>
</dbReference>
<comment type="subcellular location">
    <subcellularLocation>
        <location evidence="1">Cell inner membrane</location>
    </subcellularLocation>
</comment>
<keyword evidence="3" id="KW-0813">Transport</keyword>
<sequence length="351" mass="39151">MRLRSPTHPKEGSALIIVLAVAVILALLVANFGADMNAELKAAGSSYEEAVNTQLCRSALALARLEIGQDNTRLYANGYGDAYLVSGTEDYETVIEELQEYRSGYALGRGMLAYQLVYKPSAIDPNELGQESWHRLFEVACDMDEGTDRSELVDAILDWIDADSNTRANGMEEEDYQALDNPRHVKNGRLESPEELMLVYGITPDLFYGRGHPAHIEDDMVWGGGLQRYLIGDNSPEGEASAQYILQGTYPDDVDTDEDEELEYEQVNTMPDTLYLIAQGFAPDAQDEEEKSIFGEVPEEITFRSRRFLLVELKLGEGNGASYELEDMVENASGEMIERILTYGVPEEEEI</sequence>
<organism evidence="12 13">
    <name type="scientific">Pontiella agarivorans</name>
    <dbReference type="NCBI Taxonomy" id="3038953"/>
    <lineage>
        <taxon>Bacteria</taxon>
        <taxon>Pseudomonadati</taxon>
        <taxon>Kiritimatiellota</taxon>
        <taxon>Kiritimatiellia</taxon>
        <taxon>Kiritimatiellales</taxon>
        <taxon>Pontiellaceae</taxon>
        <taxon>Pontiella</taxon>
    </lineage>
</organism>
<keyword evidence="8 10" id="KW-1133">Transmembrane helix</keyword>
<evidence type="ECO:0000256" key="7">
    <source>
        <dbReference type="ARBA" id="ARBA00022927"/>
    </source>
</evidence>
<evidence type="ECO:0000256" key="4">
    <source>
        <dbReference type="ARBA" id="ARBA00022475"/>
    </source>
</evidence>
<keyword evidence="13" id="KW-1185">Reference proteome</keyword>
<evidence type="ECO:0000256" key="3">
    <source>
        <dbReference type="ARBA" id="ARBA00022448"/>
    </source>
</evidence>
<keyword evidence="7" id="KW-0653">Protein transport</keyword>
<feature type="domain" description="T2SS protein K first SAM-like" evidence="11">
    <location>
        <begin position="126"/>
        <end position="207"/>
    </location>
</feature>
<name>A0ABU5MWX0_9BACT</name>
<evidence type="ECO:0000313" key="12">
    <source>
        <dbReference type="EMBL" id="MDZ8118561.1"/>
    </source>
</evidence>